<keyword evidence="5" id="KW-0378">Hydrolase</keyword>
<feature type="compositionally biased region" description="Polar residues" evidence="6">
    <location>
        <begin position="634"/>
        <end position="653"/>
    </location>
</feature>
<accession>A0AAV0AUI2</accession>
<dbReference type="PROSITE" id="PS50235">
    <property type="entry name" value="USP_3"/>
    <property type="match status" value="1"/>
</dbReference>
<evidence type="ECO:0000256" key="4">
    <source>
        <dbReference type="ARBA" id="ARBA00022670"/>
    </source>
</evidence>
<dbReference type="AlphaFoldDB" id="A0AAV0AUI2"/>
<name>A0AAV0AUI2_PHAPC</name>
<reference evidence="8" key="1">
    <citation type="submission" date="2022-06" db="EMBL/GenBank/DDBJ databases">
        <authorList>
            <consortium name="SYNGENTA / RWTH Aachen University"/>
        </authorList>
    </citation>
    <scope>NUCLEOTIDE SEQUENCE</scope>
</reference>
<feature type="compositionally biased region" description="Polar residues" evidence="6">
    <location>
        <begin position="1011"/>
        <end position="1020"/>
    </location>
</feature>
<dbReference type="Proteomes" id="UP001153365">
    <property type="component" value="Unassembled WGS sequence"/>
</dbReference>
<feature type="compositionally biased region" description="Basic and acidic residues" evidence="6">
    <location>
        <begin position="714"/>
        <end position="723"/>
    </location>
</feature>
<evidence type="ECO:0000256" key="2">
    <source>
        <dbReference type="ARBA" id="ARBA00009085"/>
    </source>
</evidence>
<feature type="region of interest" description="Disordered" evidence="6">
    <location>
        <begin position="990"/>
        <end position="1047"/>
    </location>
</feature>
<feature type="compositionally biased region" description="Polar residues" evidence="6">
    <location>
        <begin position="756"/>
        <end position="769"/>
    </location>
</feature>
<dbReference type="GO" id="GO:0006508">
    <property type="term" value="P:proteolysis"/>
    <property type="evidence" value="ECO:0007669"/>
    <property type="project" value="UniProtKB-KW"/>
</dbReference>
<dbReference type="GO" id="GO:0005829">
    <property type="term" value="C:cytosol"/>
    <property type="evidence" value="ECO:0007669"/>
    <property type="project" value="TreeGrafter"/>
</dbReference>
<feature type="region of interest" description="Disordered" evidence="6">
    <location>
        <begin position="812"/>
        <end position="931"/>
    </location>
</feature>
<feature type="compositionally biased region" description="Polar residues" evidence="6">
    <location>
        <begin position="142"/>
        <end position="189"/>
    </location>
</feature>
<dbReference type="PROSITE" id="PS00972">
    <property type="entry name" value="USP_1"/>
    <property type="match status" value="1"/>
</dbReference>
<sequence>MSLLRWMGVNSPATNSQNLSDLTEKDEWWSNSGEKYFGMENFGNTCYANSVLQALYFCKPFRELLELSSNPHSIVINSFSKPLVSSPDSKAEPHASKIHLKSPNHPNLSPSRPEKLTNSHSASVSLSGGDWTKLISSSTRSTLLDQVNPGNTQHQSASTPTRRARSNSAQVENFGVSRSDSAPHITQSLKPGFNVPSASSSGESSAVPPSSVASSSNSTAKRNWGAADLDQGGFGSRKSISHENNLTPSPQPGSIAAEPDPTIYSTLRDLFRHISRQPKPVGAVAPQAFIATLKRNNELFRSTMHQDAHEFLNYLVNSVAEDVMAEQEKRMEEERKSPLLEPTPPALKAERPKPGEQGSTWVHRLFEGVLTNETKCLTCETVTQRDESFLDLSIDIDQNTSLTACLRQFSASEMLCHKNKFSCDRCCSLQEAEKRIRIKKLPNVLALHLKRFKYQEDLQRYTKLTYRVVFPFELRLFNTTDDIPNPDRLYELWAIVVHIGTGLHHGHYVTILKSDGKWLLFDDNVVSRVEEHDIQKYYGDTPGVGSGYVLFYQAADLNLTDLIEMPTYVDDENCEEEEIQPGLEFDSTLQPFNEYAKASLARFEDSQKNSTTPEDISVSPRTAAPISNPGASPVSINAQSSPFHNQTRNSISPKRTVVKNVSESEVSSETNHYPQLLNPWTEDHLGLPMPDSALWLKNQGNQQFPDSSSAVSKSSRDRAESHPDMSQNQNIASTERFPQDIQSANCSPKGKKESMFSATSITSNQSSNPLPAHDSLSKAVSPPTTNPSNSSASPPNLQRKFSAKFLKRNKSSNFQGVFKSPKSGNSDPLSSNEHPRNQLHGSVVTHTGQREQQDSTGDSQPSSSSAVGKKTFTESGNSRVSPLVNQRHSASLGIRAVSSSASNSKSWTQISSSHSQSNGVHRPQFLGGSHGALSQHQQIVLQQSLLTTRGAQAPPATSPLNEKQQREIKRATEKASKQAQKEMIKALKAKEKQEKSLAKIAKGKESGGEGTSLSVKNSLNFVERQSRGGSVGGGRVSLGSRSSVGRE</sequence>
<proteinExistence type="inferred from homology"/>
<dbReference type="InterPro" id="IPR050164">
    <property type="entry name" value="Peptidase_C19"/>
</dbReference>
<dbReference type="Gene3D" id="3.90.70.10">
    <property type="entry name" value="Cysteine proteinases"/>
    <property type="match status" value="2"/>
</dbReference>
<feature type="compositionally biased region" description="Low complexity" evidence="6">
    <location>
        <begin position="658"/>
        <end position="669"/>
    </location>
</feature>
<feature type="compositionally biased region" description="Low complexity" evidence="6">
    <location>
        <begin position="854"/>
        <end position="865"/>
    </location>
</feature>
<comment type="caution">
    <text evidence="8">The sequence shown here is derived from an EMBL/GenBank/DDBJ whole genome shotgun (WGS) entry which is preliminary data.</text>
</comment>
<feature type="region of interest" description="Disordered" evidence="6">
    <location>
        <begin position="83"/>
        <end position="126"/>
    </location>
</feature>
<comment type="catalytic activity">
    <reaction evidence="1">
        <text>Thiol-dependent hydrolysis of ester, thioester, amide, peptide and isopeptide bonds formed by the C-terminal Gly of ubiquitin (a 76-residue protein attached to proteins as an intracellular targeting signal).</text>
        <dbReference type="EC" id="3.4.19.12"/>
    </reaction>
</comment>
<feature type="compositionally biased region" description="Low complexity" evidence="6">
    <location>
        <begin position="1037"/>
        <end position="1047"/>
    </location>
</feature>
<evidence type="ECO:0000256" key="6">
    <source>
        <dbReference type="SAM" id="MobiDB-lite"/>
    </source>
</evidence>
<dbReference type="Pfam" id="PF00443">
    <property type="entry name" value="UCH"/>
    <property type="match status" value="1"/>
</dbReference>
<feature type="compositionally biased region" description="Basic and acidic residues" evidence="6">
    <location>
        <begin position="963"/>
        <end position="977"/>
    </location>
</feature>
<feature type="region of interest" description="Disordered" evidence="6">
    <location>
        <begin position="949"/>
        <end position="977"/>
    </location>
</feature>
<dbReference type="PANTHER" id="PTHR24006">
    <property type="entry name" value="UBIQUITIN CARBOXYL-TERMINAL HYDROLASE"/>
    <property type="match status" value="1"/>
</dbReference>
<dbReference type="InterPro" id="IPR001394">
    <property type="entry name" value="Peptidase_C19_UCH"/>
</dbReference>
<dbReference type="GO" id="GO:0016579">
    <property type="term" value="P:protein deubiquitination"/>
    <property type="evidence" value="ECO:0007669"/>
    <property type="project" value="InterPro"/>
</dbReference>
<feature type="region of interest" description="Disordered" evidence="6">
    <location>
        <begin position="142"/>
        <end position="260"/>
    </location>
</feature>
<protein>
    <recommendedName>
        <fullName evidence="3">ubiquitinyl hydrolase 1</fullName>
        <ecNumber evidence="3">3.4.19.12</ecNumber>
    </recommendedName>
</protein>
<feature type="compositionally biased region" description="Polar residues" evidence="6">
    <location>
        <begin position="873"/>
        <end position="889"/>
    </location>
</feature>
<gene>
    <name evidence="8" type="ORF">PPACK8108_LOCUS6440</name>
</gene>
<feature type="compositionally biased region" description="Basic and acidic residues" evidence="6">
    <location>
        <begin position="990"/>
        <end position="1007"/>
    </location>
</feature>
<feature type="compositionally biased region" description="Low complexity" evidence="6">
    <location>
        <begin position="781"/>
        <end position="796"/>
    </location>
</feature>
<dbReference type="EC" id="3.4.19.12" evidence="3"/>
<evidence type="ECO:0000256" key="3">
    <source>
        <dbReference type="ARBA" id="ARBA00012759"/>
    </source>
</evidence>
<feature type="compositionally biased region" description="Basic and acidic residues" evidence="6">
    <location>
        <begin position="326"/>
        <end position="338"/>
    </location>
</feature>
<dbReference type="EMBL" id="CALTRL010001230">
    <property type="protein sequence ID" value="CAH7671643.1"/>
    <property type="molecule type" value="Genomic_DNA"/>
</dbReference>
<keyword evidence="9" id="KW-1185">Reference proteome</keyword>
<evidence type="ECO:0000313" key="9">
    <source>
        <dbReference type="Proteomes" id="UP001153365"/>
    </source>
</evidence>
<evidence type="ECO:0000313" key="8">
    <source>
        <dbReference type="EMBL" id="CAH7671643.1"/>
    </source>
</evidence>
<feature type="region of interest" description="Disordered" evidence="6">
    <location>
        <begin position="326"/>
        <end position="356"/>
    </location>
</feature>
<dbReference type="FunFam" id="3.90.70.10:FF:000161">
    <property type="entry name" value="Related to deubiquitinating enzyme ubh1"/>
    <property type="match status" value="1"/>
</dbReference>
<comment type="similarity">
    <text evidence="2">Belongs to the peptidase C19 family.</text>
</comment>
<dbReference type="InterPro" id="IPR018200">
    <property type="entry name" value="USP_CS"/>
</dbReference>
<feature type="compositionally biased region" description="Low complexity" evidence="6">
    <location>
        <begin position="898"/>
        <end position="917"/>
    </location>
</feature>
<feature type="domain" description="USP" evidence="7">
    <location>
        <begin position="37"/>
        <end position="555"/>
    </location>
</feature>
<dbReference type="InterPro" id="IPR028889">
    <property type="entry name" value="USP"/>
</dbReference>
<dbReference type="GO" id="GO:0004843">
    <property type="term" value="F:cysteine-type deubiquitinase activity"/>
    <property type="evidence" value="ECO:0007669"/>
    <property type="project" value="UniProtKB-EC"/>
</dbReference>
<evidence type="ECO:0000256" key="5">
    <source>
        <dbReference type="ARBA" id="ARBA00022801"/>
    </source>
</evidence>
<dbReference type="InterPro" id="IPR038765">
    <property type="entry name" value="Papain-like_cys_pep_sf"/>
</dbReference>
<feature type="compositionally biased region" description="Polar residues" evidence="6">
    <location>
        <begin position="822"/>
        <end position="832"/>
    </location>
</feature>
<feature type="region of interest" description="Disordered" evidence="6">
    <location>
        <begin position="699"/>
        <end position="797"/>
    </location>
</feature>
<feature type="region of interest" description="Disordered" evidence="6">
    <location>
        <begin position="603"/>
        <end position="677"/>
    </location>
</feature>
<evidence type="ECO:0000256" key="1">
    <source>
        <dbReference type="ARBA" id="ARBA00000707"/>
    </source>
</evidence>
<dbReference type="PROSITE" id="PS00973">
    <property type="entry name" value="USP_2"/>
    <property type="match status" value="1"/>
</dbReference>
<organism evidence="8 9">
    <name type="scientific">Phakopsora pachyrhizi</name>
    <name type="common">Asian soybean rust disease fungus</name>
    <dbReference type="NCBI Taxonomy" id="170000"/>
    <lineage>
        <taxon>Eukaryota</taxon>
        <taxon>Fungi</taxon>
        <taxon>Dikarya</taxon>
        <taxon>Basidiomycota</taxon>
        <taxon>Pucciniomycotina</taxon>
        <taxon>Pucciniomycetes</taxon>
        <taxon>Pucciniales</taxon>
        <taxon>Phakopsoraceae</taxon>
        <taxon>Phakopsora</taxon>
    </lineage>
</organism>
<dbReference type="PANTHER" id="PTHR24006:SF733">
    <property type="entry name" value="RE52890P"/>
    <property type="match status" value="1"/>
</dbReference>
<dbReference type="GO" id="GO:0005634">
    <property type="term" value="C:nucleus"/>
    <property type="evidence" value="ECO:0007669"/>
    <property type="project" value="TreeGrafter"/>
</dbReference>
<evidence type="ECO:0000259" key="7">
    <source>
        <dbReference type="PROSITE" id="PS50235"/>
    </source>
</evidence>
<keyword evidence="4" id="KW-0645">Protease</keyword>
<feature type="compositionally biased region" description="Low complexity" evidence="6">
    <location>
        <begin position="195"/>
        <end position="218"/>
    </location>
</feature>
<dbReference type="SUPFAM" id="SSF54001">
    <property type="entry name" value="Cysteine proteinases"/>
    <property type="match status" value="1"/>
</dbReference>
<feature type="compositionally biased region" description="Polar residues" evidence="6">
    <location>
        <begin position="724"/>
        <end position="733"/>
    </location>
</feature>
<dbReference type="CDD" id="cd02663">
    <property type="entry name" value="Peptidase_C19G"/>
    <property type="match status" value="1"/>
</dbReference>